<protein>
    <recommendedName>
        <fullName evidence="4">DNA binding HTH domain-containing protein</fullName>
    </recommendedName>
</protein>
<keyword evidence="3" id="KW-1185">Reference proteome</keyword>
<sequence>MASPGELAGIIERAVAAGVSAALRDLPTPSTSTETATTALPSLPAGNSSLSLSNSTSTTTSNDGDGHQNYVSKEDIESLLSFKTTLTEVASILCISRPTLYKLMREYNISTAKFTI</sequence>
<reference evidence="2 3" key="1">
    <citation type="submission" date="2024-06" db="EMBL/GenBank/DDBJ databases">
        <authorList>
            <person name="Pan Q."/>
            <person name="Wen M."/>
            <person name="Jouanno E."/>
            <person name="Zahm M."/>
            <person name="Klopp C."/>
            <person name="Cabau C."/>
            <person name="Louis A."/>
            <person name="Berthelot C."/>
            <person name="Parey E."/>
            <person name="Roest Crollius H."/>
            <person name="Montfort J."/>
            <person name="Robinson-Rechavi M."/>
            <person name="Bouchez O."/>
            <person name="Lampietro C."/>
            <person name="Lopez Roques C."/>
            <person name="Donnadieu C."/>
            <person name="Postlethwait J."/>
            <person name="Bobe J."/>
            <person name="Verreycken H."/>
            <person name="Guiguen Y."/>
        </authorList>
    </citation>
    <scope>NUCLEOTIDE SEQUENCE [LARGE SCALE GENOMIC DNA]</scope>
    <source>
        <strain evidence="2">Up_M1</strain>
        <tissue evidence="2">Testis</tissue>
    </source>
</reference>
<proteinExistence type="predicted"/>
<evidence type="ECO:0000256" key="1">
    <source>
        <dbReference type="SAM" id="MobiDB-lite"/>
    </source>
</evidence>
<feature type="region of interest" description="Disordered" evidence="1">
    <location>
        <begin position="25"/>
        <end position="69"/>
    </location>
</feature>
<gene>
    <name evidence="2" type="ORF">UPYG_G00288120</name>
</gene>
<dbReference type="Proteomes" id="UP001557470">
    <property type="component" value="Unassembled WGS sequence"/>
</dbReference>
<accession>A0ABD0W8X7</accession>
<name>A0ABD0W8X7_UMBPY</name>
<dbReference type="InterPro" id="IPR009057">
    <property type="entry name" value="Homeodomain-like_sf"/>
</dbReference>
<dbReference type="Gene3D" id="1.10.10.60">
    <property type="entry name" value="Homeodomain-like"/>
    <property type="match status" value="1"/>
</dbReference>
<organism evidence="2 3">
    <name type="scientific">Umbra pygmaea</name>
    <name type="common">Eastern mudminnow</name>
    <dbReference type="NCBI Taxonomy" id="75934"/>
    <lineage>
        <taxon>Eukaryota</taxon>
        <taxon>Metazoa</taxon>
        <taxon>Chordata</taxon>
        <taxon>Craniata</taxon>
        <taxon>Vertebrata</taxon>
        <taxon>Euteleostomi</taxon>
        <taxon>Actinopterygii</taxon>
        <taxon>Neopterygii</taxon>
        <taxon>Teleostei</taxon>
        <taxon>Protacanthopterygii</taxon>
        <taxon>Esociformes</taxon>
        <taxon>Umbridae</taxon>
        <taxon>Umbra</taxon>
    </lineage>
</organism>
<evidence type="ECO:0008006" key="4">
    <source>
        <dbReference type="Google" id="ProtNLM"/>
    </source>
</evidence>
<evidence type="ECO:0000313" key="3">
    <source>
        <dbReference type="Proteomes" id="UP001557470"/>
    </source>
</evidence>
<dbReference type="AlphaFoldDB" id="A0ABD0W8X7"/>
<feature type="compositionally biased region" description="Low complexity" evidence="1">
    <location>
        <begin position="26"/>
        <end position="62"/>
    </location>
</feature>
<dbReference type="EMBL" id="JAGEUA010000009">
    <property type="protein sequence ID" value="KAL0965930.1"/>
    <property type="molecule type" value="Genomic_DNA"/>
</dbReference>
<evidence type="ECO:0000313" key="2">
    <source>
        <dbReference type="EMBL" id="KAL0965930.1"/>
    </source>
</evidence>
<comment type="caution">
    <text evidence="2">The sequence shown here is derived from an EMBL/GenBank/DDBJ whole genome shotgun (WGS) entry which is preliminary data.</text>
</comment>
<dbReference type="SUPFAM" id="SSF46689">
    <property type="entry name" value="Homeodomain-like"/>
    <property type="match status" value="1"/>
</dbReference>